<gene>
    <name evidence="2" type="ORF">Dsin_016490</name>
</gene>
<sequence length="102" mass="12037">MQFMLGCHSVRFSKVEFCLITELMFGVIPDTTRYEMVQNGIHQRYFSGVDEVDYEHLRAVLQIDIFKQQYDAVKLCLIYMLNWILMGLGESEKIPVWQILLV</sequence>
<evidence type="ECO:0000259" key="1">
    <source>
        <dbReference type="Pfam" id="PF09331"/>
    </source>
</evidence>
<name>A0AAE0ADG7_9ROSI</name>
<reference evidence="2" key="1">
    <citation type="journal article" date="2023" name="Plant J.">
        <title>Genome sequences and population genomics provide insights into the demographic history, inbreeding, and mutation load of two 'living fossil' tree species of Dipteronia.</title>
        <authorList>
            <person name="Feng Y."/>
            <person name="Comes H.P."/>
            <person name="Chen J."/>
            <person name="Zhu S."/>
            <person name="Lu R."/>
            <person name="Zhang X."/>
            <person name="Li P."/>
            <person name="Qiu J."/>
            <person name="Olsen K.M."/>
            <person name="Qiu Y."/>
        </authorList>
    </citation>
    <scope>NUCLEOTIDE SEQUENCE</scope>
    <source>
        <strain evidence="2">NBL</strain>
    </source>
</reference>
<feature type="domain" description="DUF1985" evidence="1">
    <location>
        <begin position="4"/>
        <end position="95"/>
    </location>
</feature>
<dbReference type="EMBL" id="JANJYJ010000005">
    <property type="protein sequence ID" value="KAK3211784.1"/>
    <property type="molecule type" value="Genomic_DNA"/>
</dbReference>
<dbReference type="Proteomes" id="UP001281410">
    <property type="component" value="Unassembled WGS sequence"/>
</dbReference>
<dbReference type="PANTHER" id="PTHR48449:SF1">
    <property type="entry name" value="DUF1985 DOMAIN-CONTAINING PROTEIN"/>
    <property type="match status" value="1"/>
</dbReference>
<protein>
    <recommendedName>
        <fullName evidence="1">DUF1985 domain-containing protein</fullName>
    </recommendedName>
</protein>
<evidence type="ECO:0000313" key="2">
    <source>
        <dbReference type="EMBL" id="KAK3211784.1"/>
    </source>
</evidence>
<proteinExistence type="predicted"/>
<dbReference type="Pfam" id="PF09331">
    <property type="entry name" value="DUF1985"/>
    <property type="match status" value="1"/>
</dbReference>
<organism evidence="2 3">
    <name type="scientific">Dipteronia sinensis</name>
    <dbReference type="NCBI Taxonomy" id="43782"/>
    <lineage>
        <taxon>Eukaryota</taxon>
        <taxon>Viridiplantae</taxon>
        <taxon>Streptophyta</taxon>
        <taxon>Embryophyta</taxon>
        <taxon>Tracheophyta</taxon>
        <taxon>Spermatophyta</taxon>
        <taxon>Magnoliopsida</taxon>
        <taxon>eudicotyledons</taxon>
        <taxon>Gunneridae</taxon>
        <taxon>Pentapetalae</taxon>
        <taxon>rosids</taxon>
        <taxon>malvids</taxon>
        <taxon>Sapindales</taxon>
        <taxon>Sapindaceae</taxon>
        <taxon>Hippocastanoideae</taxon>
        <taxon>Acereae</taxon>
        <taxon>Dipteronia</taxon>
    </lineage>
</organism>
<comment type="caution">
    <text evidence="2">The sequence shown here is derived from an EMBL/GenBank/DDBJ whole genome shotgun (WGS) entry which is preliminary data.</text>
</comment>
<dbReference type="InterPro" id="IPR015410">
    <property type="entry name" value="DUF1985"/>
</dbReference>
<evidence type="ECO:0000313" key="3">
    <source>
        <dbReference type="Proteomes" id="UP001281410"/>
    </source>
</evidence>
<dbReference type="PANTHER" id="PTHR48449">
    <property type="entry name" value="DUF1985 DOMAIN-CONTAINING PROTEIN"/>
    <property type="match status" value="1"/>
</dbReference>
<dbReference type="AlphaFoldDB" id="A0AAE0ADG7"/>
<keyword evidence="3" id="KW-1185">Reference proteome</keyword>
<accession>A0AAE0ADG7</accession>